<feature type="coiled-coil region" evidence="4">
    <location>
        <begin position="89"/>
        <end position="147"/>
    </location>
</feature>
<evidence type="ECO:0000256" key="5">
    <source>
        <dbReference type="SAM" id="MobiDB-lite"/>
    </source>
</evidence>
<keyword evidence="8" id="KW-1185">Reference proteome</keyword>
<dbReference type="Proteomes" id="UP000005237">
    <property type="component" value="Unassembled WGS sequence"/>
</dbReference>
<dbReference type="Pfam" id="PF25764">
    <property type="entry name" value="KIF21A_4th"/>
    <property type="match status" value="1"/>
</dbReference>
<dbReference type="InterPro" id="IPR056532">
    <property type="entry name" value="KIF21A/B_hel_2"/>
</dbReference>
<dbReference type="GO" id="GO:0007018">
    <property type="term" value="P:microtubule-based movement"/>
    <property type="evidence" value="ECO:0007669"/>
    <property type="project" value="InterPro"/>
</dbReference>
<evidence type="ECO:0000313" key="8">
    <source>
        <dbReference type="Proteomes" id="UP000005237"/>
    </source>
</evidence>
<feature type="region of interest" description="Disordered" evidence="5">
    <location>
        <begin position="54"/>
        <end position="84"/>
    </location>
</feature>
<dbReference type="EnsemblMetazoa" id="CJA33047a.1">
    <property type="protein sequence ID" value="CJA33047a.1"/>
    <property type="gene ID" value="WBGene00208894"/>
</dbReference>
<dbReference type="AlphaFoldDB" id="A0A8R1EE12"/>
<dbReference type="GO" id="GO:0003777">
    <property type="term" value="F:microtubule motor activity"/>
    <property type="evidence" value="ECO:0007669"/>
    <property type="project" value="InterPro"/>
</dbReference>
<feature type="region of interest" description="Disordered" evidence="5">
    <location>
        <begin position="216"/>
        <end position="238"/>
    </location>
</feature>
<reference evidence="8" key="1">
    <citation type="submission" date="2010-08" db="EMBL/GenBank/DDBJ databases">
        <authorList>
            <consortium name="Caenorhabditis japonica Sequencing Consortium"/>
            <person name="Wilson R.K."/>
        </authorList>
    </citation>
    <scope>NUCLEOTIDE SEQUENCE [LARGE SCALE GENOMIC DNA]</scope>
    <source>
        <strain evidence="8">DF5081</strain>
    </source>
</reference>
<keyword evidence="2" id="KW-0493">Microtubule</keyword>
<reference evidence="7" key="2">
    <citation type="submission" date="2022-06" db="UniProtKB">
        <authorList>
            <consortium name="EnsemblMetazoa"/>
        </authorList>
    </citation>
    <scope>IDENTIFICATION</scope>
    <source>
        <strain evidence="7">DF5081</strain>
    </source>
</reference>
<evidence type="ECO:0000256" key="2">
    <source>
        <dbReference type="ARBA" id="ARBA00022701"/>
    </source>
</evidence>
<name>A0A8R1EE12_CAEJA</name>
<dbReference type="PANTHER" id="PTHR47969">
    <property type="entry name" value="CHROMOSOME-ASSOCIATED KINESIN KIF4A-RELATED"/>
    <property type="match status" value="1"/>
</dbReference>
<evidence type="ECO:0000256" key="3">
    <source>
        <dbReference type="ARBA" id="ARBA00023054"/>
    </source>
</evidence>
<evidence type="ECO:0000256" key="1">
    <source>
        <dbReference type="ARBA" id="ARBA00022490"/>
    </source>
</evidence>
<accession>A0A8R1EE12</accession>
<sequence length="349" mass="40068">MKKRYLNLSLSAKFPLTKQNIPNKKEKTTVKLELATSRTPAKTVNHLDIAPAGNLCSDTETERDRVLQDGGRRGGGGKNLSDDQMKAIKQEYELKITDLRKELKKIEALDKEHLKVIAKSQRELQEKTRLKSEVVDLKKAKVELIKKMNEDKKKQKAQQLANARAIATKEKQTRLQANKIRTLEMKDKQREQFLKKTTHEVNVLRKEKAVAAATARQANRTVGRPAPPAARRNARGAATKELTFSPKATKIKWDVIVRKIEESTRRRQIVQKMEAELERYLNERHAVMVEIVENEKLFTQSQDVIYRDGLLEAIDSAKEKLQYVQDQITYQQKLICDVDEVGCIFTLTK</sequence>
<dbReference type="Pfam" id="PF23203">
    <property type="entry name" value="KIF21A"/>
    <property type="match status" value="1"/>
</dbReference>
<keyword evidence="1" id="KW-0963">Cytoplasm</keyword>
<organism evidence="7 8">
    <name type="scientific">Caenorhabditis japonica</name>
    <dbReference type="NCBI Taxonomy" id="281687"/>
    <lineage>
        <taxon>Eukaryota</taxon>
        <taxon>Metazoa</taxon>
        <taxon>Ecdysozoa</taxon>
        <taxon>Nematoda</taxon>
        <taxon>Chromadorea</taxon>
        <taxon>Rhabditida</taxon>
        <taxon>Rhabditina</taxon>
        <taxon>Rhabditomorpha</taxon>
        <taxon>Rhabditoidea</taxon>
        <taxon>Rhabditidae</taxon>
        <taxon>Peloderinae</taxon>
        <taxon>Caenorhabditis</taxon>
    </lineage>
</organism>
<feature type="domain" description="KIF21A/B second helical" evidence="6">
    <location>
        <begin position="244"/>
        <end position="340"/>
    </location>
</feature>
<evidence type="ECO:0000313" key="7">
    <source>
        <dbReference type="EnsemblMetazoa" id="CJA33047a.1"/>
    </source>
</evidence>
<proteinExistence type="predicted"/>
<evidence type="ECO:0000256" key="4">
    <source>
        <dbReference type="SAM" id="Coils"/>
    </source>
</evidence>
<keyword evidence="3 4" id="KW-0175">Coiled coil</keyword>
<dbReference type="PANTHER" id="PTHR47969:SF28">
    <property type="entry name" value="KINESIN-LIKE PROTEIN KIF21B"/>
    <property type="match status" value="1"/>
</dbReference>
<dbReference type="GO" id="GO:0005874">
    <property type="term" value="C:microtubule"/>
    <property type="evidence" value="ECO:0007669"/>
    <property type="project" value="UniProtKB-KW"/>
</dbReference>
<dbReference type="InterPro" id="IPR027640">
    <property type="entry name" value="Kinesin-like_fam"/>
</dbReference>
<dbReference type="GO" id="GO:0005875">
    <property type="term" value="C:microtubule associated complex"/>
    <property type="evidence" value="ECO:0007669"/>
    <property type="project" value="TreeGrafter"/>
</dbReference>
<feature type="coiled-coil region" evidence="4">
    <location>
        <begin position="270"/>
        <end position="327"/>
    </location>
</feature>
<evidence type="ECO:0000259" key="6">
    <source>
        <dbReference type="Pfam" id="PF23203"/>
    </source>
</evidence>
<dbReference type="GO" id="GO:0007052">
    <property type="term" value="P:mitotic spindle organization"/>
    <property type="evidence" value="ECO:0007669"/>
    <property type="project" value="TreeGrafter"/>
</dbReference>
<protein>
    <recommendedName>
        <fullName evidence="6">KIF21A/B second helical domain-containing protein</fullName>
    </recommendedName>
</protein>
<feature type="compositionally biased region" description="Basic and acidic residues" evidence="5">
    <location>
        <begin position="60"/>
        <end position="72"/>
    </location>
</feature>
<feature type="compositionally biased region" description="Low complexity" evidence="5">
    <location>
        <begin position="216"/>
        <end position="237"/>
    </location>
</feature>
<dbReference type="GO" id="GO:0051231">
    <property type="term" value="P:spindle elongation"/>
    <property type="evidence" value="ECO:0007669"/>
    <property type="project" value="TreeGrafter"/>
</dbReference>